<dbReference type="EMBL" id="CP121646">
    <property type="protein sequence ID" value="WFU65356.1"/>
    <property type="molecule type" value="Genomic_DNA"/>
</dbReference>
<keyword evidence="2" id="KW-1185">Reference proteome</keyword>
<protein>
    <submittedName>
        <fullName evidence="1">Uncharacterized protein</fullName>
    </submittedName>
</protein>
<reference evidence="1 2" key="1">
    <citation type="submission" date="2023-04" db="EMBL/GenBank/DDBJ databases">
        <title>Australian commercial rhizobial inoculants.</title>
        <authorList>
            <person name="Kohlmeier M.G."/>
            <person name="O'Hara G.W."/>
            <person name="Colombi E."/>
            <person name="Ramsay J.P."/>
            <person name="Terpolilli J."/>
        </authorList>
    </citation>
    <scope>NUCLEOTIDE SEQUENCE [LARGE SCALE GENOMIC DNA]</scope>
    <source>
        <strain evidence="1 2">CB627</strain>
    </source>
</reference>
<name>A0ABY8JLU0_9BRAD</name>
<accession>A0ABY8JLU0</accession>
<gene>
    <name evidence="1" type="ORF">QA636_07410</name>
</gene>
<organism evidence="1 2">
    <name type="scientific">Bradyrhizobium brasilense</name>
    <dbReference type="NCBI Taxonomy" id="1419277"/>
    <lineage>
        <taxon>Bacteria</taxon>
        <taxon>Pseudomonadati</taxon>
        <taxon>Pseudomonadota</taxon>
        <taxon>Alphaproteobacteria</taxon>
        <taxon>Hyphomicrobiales</taxon>
        <taxon>Nitrobacteraceae</taxon>
        <taxon>Bradyrhizobium</taxon>
    </lineage>
</organism>
<sequence>MIPNARRDGFEETGAWLEIQSELITTVCAPLASDAYAASQRGQLDVEAVVGDIGDLVKRGNTLAQSSRSSYDQVVELMNLAKRPRRRAASALKIVDDLDATAVDEGHPNRQ</sequence>
<evidence type="ECO:0000313" key="1">
    <source>
        <dbReference type="EMBL" id="WFU65356.1"/>
    </source>
</evidence>
<dbReference type="Proteomes" id="UP001221546">
    <property type="component" value="Chromosome"/>
</dbReference>
<evidence type="ECO:0000313" key="2">
    <source>
        <dbReference type="Proteomes" id="UP001221546"/>
    </source>
</evidence>
<dbReference type="RefSeq" id="WP_253638696.1">
    <property type="nucleotide sequence ID" value="NZ_CP121646.1"/>
</dbReference>
<proteinExistence type="predicted"/>